<accession>A0A0F8Y3J1</accession>
<gene>
    <name evidence="1" type="ORF">LCGC14_3141800</name>
</gene>
<protein>
    <submittedName>
        <fullName evidence="1">Uncharacterized protein</fullName>
    </submittedName>
</protein>
<evidence type="ECO:0000313" key="1">
    <source>
        <dbReference type="EMBL" id="KKK48769.1"/>
    </source>
</evidence>
<reference evidence="1" key="1">
    <citation type="journal article" date="2015" name="Nature">
        <title>Complex archaea that bridge the gap between prokaryotes and eukaryotes.</title>
        <authorList>
            <person name="Spang A."/>
            <person name="Saw J.H."/>
            <person name="Jorgensen S.L."/>
            <person name="Zaremba-Niedzwiedzka K."/>
            <person name="Martijn J."/>
            <person name="Lind A.E."/>
            <person name="van Eijk R."/>
            <person name="Schleper C."/>
            <person name="Guy L."/>
            <person name="Ettema T.J."/>
        </authorList>
    </citation>
    <scope>NUCLEOTIDE SEQUENCE</scope>
</reference>
<proteinExistence type="predicted"/>
<dbReference type="AlphaFoldDB" id="A0A0F8Y3J1"/>
<name>A0A0F8Y3J1_9ZZZZ</name>
<dbReference type="EMBL" id="LAZR01068901">
    <property type="protein sequence ID" value="KKK48769.1"/>
    <property type="molecule type" value="Genomic_DNA"/>
</dbReference>
<organism evidence="1">
    <name type="scientific">marine sediment metagenome</name>
    <dbReference type="NCBI Taxonomy" id="412755"/>
    <lineage>
        <taxon>unclassified sequences</taxon>
        <taxon>metagenomes</taxon>
        <taxon>ecological metagenomes</taxon>
    </lineage>
</organism>
<comment type="caution">
    <text evidence="1">The sequence shown here is derived from an EMBL/GenBank/DDBJ whole genome shotgun (WGS) entry which is preliminary data.</text>
</comment>
<sequence length="79" mass="9337">MRKRRKPKEPVYLEDAILELGEQLRVLGHLILDMYEDAMLPVLNALAMYIGLRTMAKRSPRDALYDTLLWIKRNPTQPW</sequence>